<organism evidence="9 10">
    <name type="scientific">Pestalotiopsis fici (strain W106-1 / CGMCC3.15140)</name>
    <dbReference type="NCBI Taxonomy" id="1229662"/>
    <lineage>
        <taxon>Eukaryota</taxon>
        <taxon>Fungi</taxon>
        <taxon>Dikarya</taxon>
        <taxon>Ascomycota</taxon>
        <taxon>Pezizomycotina</taxon>
        <taxon>Sordariomycetes</taxon>
        <taxon>Xylariomycetidae</taxon>
        <taxon>Amphisphaeriales</taxon>
        <taxon>Sporocadaceae</taxon>
        <taxon>Pestalotiopsis</taxon>
    </lineage>
</organism>
<dbReference type="OrthoDB" id="3639251at2759"/>
<dbReference type="EMBL" id="KI912113">
    <property type="protein sequence ID" value="ETS79827.1"/>
    <property type="molecule type" value="Genomic_DNA"/>
</dbReference>
<keyword evidence="3" id="KW-0479">Metal-binding</keyword>
<dbReference type="InterPro" id="IPR011118">
    <property type="entry name" value="Tannase/feruloyl_esterase"/>
</dbReference>
<evidence type="ECO:0000256" key="5">
    <source>
        <dbReference type="ARBA" id="ARBA00022801"/>
    </source>
</evidence>
<comment type="similarity">
    <text evidence="1 8">Belongs to the tannase family.</text>
</comment>
<dbReference type="Proteomes" id="UP000030651">
    <property type="component" value="Unassembled WGS sequence"/>
</dbReference>
<dbReference type="AlphaFoldDB" id="W3X363"/>
<dbReference type="EC" id="3.1.1.-" evidence="8"/>
<dbReference type="eggNOG" id="ENOG502QPXZ">
    <property type="taxonomic scope" value="Eukaryota"/>
</dbReference>
<evidence type="ECO:0000256" key="6">
    <source>
        <dbReference type="ARBA" id="ARBA00022837"/>
    </source>
</evidence>
<dbReference type="KEGG" id="pfy:PFICI_07356"/>
<dbReference type="PANTHER" id="PTHR33938">
    <property type="entry name" value="FERULOYL ESTERASE B-RELATED"/>
    <property type="match status" value="1"/>
</dbReference>
<keyword evidence="10" id="KW-1185">Reference proteome</keyword>
<evidence type="ECO:0000313" key="9">
    <source>
        <dbReference type="EMBL" id="ETS79827.1"/>
    </source>
</evidence>
<keyword evidence="2" id="KW-0719">Serine esterase</keyword>
<dbReference type="GO" id="GO:0046872">
    <property type="term" value="F:metal ion binding"/>
    <property type="evidence" value="ECO:0007669"/>
    <property type="project" value="UniProtKB-KW"/>
</dbReference>
<evidence type="ECO:0000313" key="10">
    <source>
        <dbReference type="Proteomes" id="UP000030651"/>
    </source>
</evidence>
<keyword evidence="6" id="KW-0106">Calcium</keyword>
<gene>
    <name evidence="9" type="ORF">PFICI_07356</name>
</gene>
<dbReference type="HOGENOM" id="CLU_014819_1_1_1"/>
<name>W3X363_PESFW</name>
<dbReference type="GeneID" id="19272369"/>
<proteinExistence type="inferred from homology"/>
<keyword evidence="4" id="KW-0732">Signal</keyword>
<evidence type="ECO:0000256" key="2">
    <source>
        <dbReference type="ARBA" id="ARBA00022487"/>
    </source>
</evidence>
<dbReference type="RefSeq" id="XP_007834128.1">
    <property type="nucleotide sequence ID" value="XM_007835937.1"/>
</dbReference>
<dbReference type="Pfam" id="PF07519">
    <property type="entry name" value="Tannase"/>
    <property type="match status" value="1"/>
</dbReference>
<accession>W3X363</accession>
<dbReference type="InterPro" id="IPR029058">
    <property type="entry name" value="AB_hydrolase_fold"/>
</dbReference>
<protein>
    <recommendedName>
        <fullName evidence="8">Carboxylic ester hydrolase</fullName>
        <ecNumber evidence="8">3.1.1.-</ecNumber>
    </recommendedName>
</protein>
<keyword evidence="7" id="KW-1015">Disulfide bond</keyword>
<sequence length="555" mass="59895">MSTNASDLLCTASTFASILPANATVEKIDWVSSGSSYGEGTLNAGYPTNATNLPALCAVTINVTSPQSSAYRFGILLPQNWNSRLLTVGNGGYAGGINWVDIAAGSRYGFAALSTDTGHNSSASDMTWALYQPEKRLDWGWRSVHGSVELGKKLVAAYYSKPASYSYYSGCSTGGRQGMREMQNFPQSFDGVMAGAPSWWLNGIVSWLAKVSQYNWPADTPAHIDWKQLPGLATAVMKQCDGVDGVTDGIISDPRKCTVDYSALTCGNSNANSSTCLTSPQIDLLKKVYEDYVTESGVYVYPGLITGTESGMASVLNDSTGNPYGLGYVRNFLDMANFTIDQYTDSIALQALELDPGQPMADIYDISQFKDRGGKFVLYQGLADPLVPAKGSSLYYDRLVQTMGTNVSGEFFRYFEIPGMDHCSGTGVDAPWHVGQVAASDSYSVSGFEDAQHDLLLALVDWVEKDKPIQSIVATTWKSPLNTSSGVLRQRPICPYPHVASWTGVGEINQPTGWTCRPNAAATTPALTSGVGIEMGVMHHWISFMALILVFFTTF</sequence>
<evidence type="ECO:0000256" key="1">
    <source>
        <dbReference type="ARBA" id="ARBA00006249"/>
    </source>
</evidence>
<evidence type="ECO:0000256" key="4">
    <source>
        <dbReference type="ARBA" id="ARBA00022729"/>
    </source>
</evidence>
<dbReference type="InParanoid" id="W3X363"/>
<evidence type="ECO:0000256" key="3">
    <source>
        <dbReference type="ARBA" id="ARBA00022723"/>
    </source>
</evidence>
<evidence type="ECO:0000256" key="8">
    <source>
        <dbReference type="RuleBase" id="RU361238"/>
    </source>
</evidence>
<dbReference type="OMA" id="MEHCYNT"/>
<evidence type="ECO:0000256" key="7">
    <source>
        <dbReference type="ARBA" id="ARBA00023157"/>
    </source>
</evidence>
<dbReference type="GO" id="GO:0030600">
    <property type="term" value="F:feruloyl esterase activity"/>
    <property type="evidence" value="ECO:0007669"/>
    <property type="project" value="UniProtKB-ARBA"/>
</dbReference>
<dbReference type="SUPFAM" id="SSF53474">
    <property type="entry name" value="alpha/beta-Hydrolases"/>
    <property type="match status" value="2"/>
</dbReference>
<reference evidence="10" key="1">
    <citation type="journal article" date="2015" name="BMC Genomics">
        <title>Genomic and transcriptomic analysis of the endophytic fungus Pestalotiopsis fici reveals its lifestyle and high potential for synthesis of natural products.</title>
        <authorList>
            <person name="Wang X."/>
            <person name="Zhang X."/>
            <person name="Liu L."/>
            <person name="Xiang M."/>
            <person name="Wang W."/>
            <person name="Sun X."/>
            <person name="Che Y."/>
            <person name="Guo L."/>
            <person name="Liu G."/>
            <person name="Guo L."/>
            <person name="Wang C."/>
            <person name="Yin W.B."/>
            <person name="Stadler M."/>
            <person name="Zhang X."/>
            <person name="Liu X."/>
        </authorList>
    </citation>
    <scope>NUCLEOTIDE SEQUENCE [LARGE SCALE GENOMIC DNA]</scope>
    <source>
        <strain evidence="10">W106-1 / CGMCC3.15140</strain>
    </source>
</reference>
<dbReference type="PANTHER" id="PTHR33938:SF2">
    <property type="entry name" value="CARBOXYLIC ESTER HYDROLASE"/>
    <property type="match status" value="1"/>
</dbReference>
<keyword evidence="5 8" id="KW-0378">Hydrolase</keyword>